<dbReference type="InterPro" id="IPR029052">
    <property type="entry name" value="Metallo-depent_PP-like"/>
</dbReference>
<reference evidence="3" key="1">
    <citation type="journal article" date="2019" name="Int. J. Syst. Evol. Microbiol.">
        <title>The Global Catalogue of Microorganisms (GCM) 10K type strain sequencing project: providing services to taxonomists for standard genome sequencing and annotation.</title>
        <authorList>
            <consortium name="The Broad Institute Genomics Platform"/>
            <consortium name="The Broad Institute Genome Sequencing Center for Infectious Disease"/>
            <person name="Wu L."/>
            <person name="Ma J."/>
        </authorList>
    </citation>
    <scope>NUCLEOTIDE SEQUENCE [LARGE SCALE GENOMIC DNA]</scope>
    <source>
        <strain evidence="3">JCM 17498</strain>
    </source>
</reference>
<comment type="caution">
    <text evidence="2">The sequence shown here is derived from an EMBL/GenBank/DDBJ whole genome shotgun (WGS) entry which is preliminary data.</text>
</comment>
<evidence type="ECO:0000259" key="1">
    <source>
        <dbReference type="Pfam" id="PF00149"/>
    </source>
</evidence>
<dbReference type="Gene3D" id="3.60.21.10">
    <property type="match status" value="1"/>
</dbReference>
<dbReference type="InterPro" id="IPR004843">
    <property type="entry name" value="Calcineurin-like_PHP"/>
</dbReference>
<name>A0ABP7EH69_9SPHN</name>
<dbReference type="PANTHER" id="PTHR42850">
    <property type="entry name" value="METALLOPHOSPHOESTERASE"/>
    <property type="match status" value="1"/>
</dbReference>
<accession>A0ABP7EH69</accession>
<sequence length="253" mass="28158">MIAKLFSRRQATLRATAMPEGVRAYAIGDVHGRIDLLDTLLDRIEADDRARGGEPATIILLGDLIDRGPASAQVIDRLIALKAARPDTRLLLGNHEEVFLKAMDGDRQTLRLFTRIGGIETILSYGIDRATYDAADYDELLAMMRERVPPAHIDFLNGFEDIIELGDYVFVHAGIRPEQPLSAQRPSDLRWIREEFLRFKGPHEKMVVHGHSIAAEVEQLPNRIGLDTGAYSTGKLSAMGFEGSERWLIQTGG</sequence>
<dbReference type="RefSeq" id="WP_344694112.1">
    <property type="nucleotide sequence ID" value="NZ_BAABBF010000007.1"/>
</dbReference>
<evidence type="ECO:0000313" key="3">
    <source>
        <dbReference type="Proteomes" id="UP001500523"/>
    </source>
</evidence>
<dbReference type="PANTHER" id="PTHR42850:SF4">
    <property type="entry name" value="ZINC-DEPENDENT ENDOPOLYPHOSPHATASE"/>
    <property type="match status" value="1"/>
</dbReference>
<keyword evidence="3" id="KW-1185">Reference proteome</keyword>
<evidence type="ECO:0000313" key="2">
    <source>
        <dbReference type="EMBL" id="GAA3718830.1"/>
    </source>
</evidence>
<dbReference type="SUPFAM" id="SSF56300">
    <property type="entry name" value="Metallo-dependent phosphatases"/>
    <property type="match status" value="1"/>
</dbReference>
<dbReference type="Proteomes" id="UP001500523">
    <property type="component" value="Unassembled WGS sequence"/>
</dbReference>
<gene>
    <name evidence="2" type="ORF">GCM10022268_28880</name>
</gene>
<dbReference type="EMBL" id="BAABBF010000007">
    <property type="protein sequence ID" value="GAA3718830.1"/>
    <property type="molecule type" value="Genomic_DNA"/>
</dbReference>
<protein>
    <submittedName>
        <fullName evidence="2">Metallophosphoesterase family protein</fullName>
    </submittedName>
</protein>
<dbReference type="Pfam" id="PF00149">
    <property type="entry name" value="Metallophos"/>
    <property type="match status" value="1"/>
</dbReference>
<feature type="domain" description="Calcineurin-like phosphoesterase" evidence="1">
    <location>
        <begin position="24"/>
        <end position="212"/>
    </location>
</feature>
<organism evidence="2 3">
    <name type="scientific">Sphingomonas cynarae</name>
    <dbReference type="NCBI Taxonomy" id="930197"/>
    <lineage>
        <taxon>Bacteria</taxon>
        <taxon>Pseudomonadati</taxon>
        <taxon>Pseudomonadota</taxon>
        <taxon>Alphaproteobacteria</taxon>
        <taxon>Sphingomonadales</taxon>
        <taxon>Sphingomonadaceae</taxon>
        <taxon>Sphingomonas</taxon>
    </lineage>
</organism>
<dbReference type="CDD" id="cd00144">
    <property type="entry name" value="MPP_PPP_family"/>
    <property type="match status" value="1"/>
</dbReference>
<dbReference type="InterPro" id="IPR050126">
    <property type="entry name" value="Ap4A_hydrolase"/>
</dbReference>
<proteinExistence type="predicted"/>